<dbReference type="SMART" id="SM00769">
    <property type="entry name" value="WHy"/>
    <property type="match status" value="1"/>
</dbReference>
<feature type="domain" description="Water stress and hypersensitive response" evidence="1">
    <location>
        <begin position="34"/>
        <end position="151"/>
    </location>
</feature>
<dbReference type="EMBL" id="CP080507">
    <property type="protein sequence ID" value="QYM79296.1"/>
    <property type="molecule type" value="Genomic_DNA"/>
</dbReference>
<dbReference type="Pfam" id="PF03168">
    <property type="entry name" value="LEA_2"/>
    <property type="match status" value="1"/>
</dbReference>
<dbReference type="KEGG" id="ole:K0B96_01365"/>
<dbReference type="Proteomes" id="UP000825051">
    <property type="component" value="Chromosome"/>
</dbReference>
<evidence type="ECO:0000313" key="3">
    <source>
        <dbReference type="Proteomes" id="UP000825051"/>
    </source>
</evidence>
<evidence type="ECO:0000259" key="1">
    <source>
        <dbReference type="SMART" id="SM00769"/>
    </source>
</evidence>
<proteinExistence type="predicted"/>
<dbReference type="Gene3D" id="2.60.40.1820">
    <property type="match status" value="1"/>
</dbReference>
<organism evidence="2 3">
    <name type="scientific">Horticoccus luteus</name>
    <dbReference type="NCBI Taxonomy" id="2862869"/>
    <lineage>
        <taxon>Bacteria</taxon>
        <taxon>Pseudomonadati</taxon>
        <taxon>Verrucomicrobiota</taxon>
        <taxon>Opitutia</taxon>
        <taxon>Opitutales</taxon>
        <taxon>Opitutaceae</taxon>
        <taxon>Horticoccus</taxon>
    </lineage>
</organism>
<dbReference type="SUPFAM" id="SSF117070">
    <property type="entry name" value="LEA14-like"/>
    <property type="match status" value="1"/>
</dbReference>
<protein>
    <submittedName>
        <fullName evidence="2">LEA type 2 family protein</fullName>
    </submittedName>
</protein>
<evidence type="ECO:0000313" key="2">
    <source>
        <dbReference type="EMBL" id="QYM79296.1"/>
    </source>
</evidence>
<dbReference type="AlphaFoldDB" id="A0A8F9TWI5"/>
<dbReference type="GO" id="GO:0009269">
    <property type="term" value="P:response to desiccation"/>
    <property type="evidence" value="ECO:0007669"/>
    <property type="project" value="InterPro"/>
</dbReference>
<gene>
    <name evidence="2" type="ORF">K0B96_01365</name>
</gene>
<dbReference type="RefSeq" id="WP_220162971.1">
    <property type="nucleotide sequence ID" value="NZ_CP080507.1"/>
</dbReference>
<dbReference type="InterPro" id="IPR013990">
    <property type="entry name" value="WHy-dom"/>
</dbReference>
<dbReference type="PROSITE" id="PS51257">
    <property type="entry name" value="PROKAR_LIPOPROTEIN"/>
    <property type="match status" value="1"/>
</dbReference>
<keyword evidence="3" id="KW-1185">Reference proteome</keyword>
<dbReference type="InterPro" id="IPR004864">
    <property type="entry name" value="LEA_2"/>
</dbReference>
<reference evidence="2" key="1">
    <citation type="submission" date="2021-08" db="EMBL/GenBank/DDBJ databases">
        <title>Genome of a novel bacterium of the phylum Verrucomicrobia, Oleiharenicola sp. KSB-15.</title>
        <authorList>
            <person name="Chung J.-H."/>
            <person name="Ahn J.-H."/>
            <person name="Yoon Y."/>
            <person name="Kim D.-Y."/>
            <person name="An S.-H."/>
            <person name="Park I."/>
            <person name="Yeon J."/>
        </authorList>
    </citation>
    <scope>NUCLEOTIDE SEQUENCE</scope>
    <source>
        <strain evidence="2">KSB-15</strain>
    </source>
</reference>
<accession>A0A8F9TWI5</accession>
<sequence length="160" mass="17060">MTFRPFALGAFLFTALALVIAGCTSVPRLGGITVHLVDLRPSAVAPLETTAVMTLRYTNENVIALGFSGGTHRLFINGKFVGKAVSDQPIGLAPMTTATQDVTVYLDNGALLRQLAQVARDGAVHYRLESSLAQTIGDRKNQINTSSEGSVELPEFAQLK</sequence>
<name>A0A8F9TWI5_9BACT</name>